<comment type="caution">
    <text evidence="6">The sequence shown here is derived from an EMBL/GenBank/DDBJ whole genome shotgun (WGS) entry which is preliminary data.</text>
</comment>
<evidence type="ECO:0000313" key="7">
    <source>
        <dbReference type="Proteomes" id="UP000094795"/>
    </source>
</evidence>
<gene>
    <name evidence="6" type="ORF">AWJ14_17815</name>
</gene>
<feature type="transmembrane region" description="Helical" evidence="4">
    <location>
        <begin position="296"/>
        <end position="315"/>
    </location>
</feature>
<evidence type="ECO:0000256" key="4">
    <source>
        <dbReference type="SAM" id="Phobius"/>
    </source>
</evidence>
<feature type="transmembrane region" description="Helical" evidence="4">
    <location>
        <begin position="113"/>
        <end position="130"/>
    </location>
</feature>
<feature type="transmembrane region" description="Helical" evidence="4">
    <location>
        <begin position="181"/>
        <end position="201"/>
    </location>
</feature>
<feature type="transmembrane region" description="Helical" evidence="4">
    <location>
        <begin position="31"/>
        <end position="52"/>
    </location>
</feature>
<dbReference type="STRING" id="1480615.AWJ14_17815"/>
<dbReference type="Proteomes" id="UP000094795">
    <property type="component" value="Unassembled WGS sequence"/>
</dbReference>
<organism evidence="6 7">
    <name type="scientific">Hoeflea olei</name>
    <dbReference type="NCBI Taxonomy" id="1480615"/>
    <lineage>
        <taxon>Bacteria</taxon>
        <taxon>Pseudomonadati</taxon>
        <taxon>Pseudomonadota</taxon>
        <taxon>Alphaproteobacteria</taxon>
        <taxon>Hyphomicrobiales</taxon>
        <taxon>Rhizobiaceae</taxon>
        <taxon>Hoeflea</taxon>
    </lineage>
</organism>
<proteinExistence type="predicted"/>
<keyword evidence="3 4" id="KW-0472">Membrane</keyword>
<dbReference type="InterPro" id="IPR011701">
    <property type="entry name" value="MFS"/>
</dbReference>
<dbReference type="PROSITE" id="PS50850">
    <property type="entry name" value="MFS"/>
    <property type="match status" value="1"/>
</dbReference>
<keyword evidence="7" id="KW-1185">Reference proteome</keyword>
<dbReference type="OrthoDB" id="8558006at2"/>
<evidence type="ECO:0000313" key="6">
    <source>
        <dbReference type="EMBL" id="OCW56777.1"/>
    </source>
</evidence>
<evidence type="ECO:0000256" key="2">
    <source>
        <dbReference type="ARBA" id="ARBA00022989"/>
    </source>
</evidence>
<accession>A0A1C1YTR5</accession>
<protein>
    <submittedName>
        <fullName evidence="6">MFS transporter</fullName>
    </submittedName>
</protein>
<keyword evidence="1 4" id="KW-0812">Transmembrane</keyword>
<sequence>MAFLDRVGLSGATEAENLARRNALLLSASQAFGGAAAPIAISMGGLAGFYLLEADKSLATAPVTGFNLGVALGALPAAWLMRQIGRRYGFLSGMLMTAMGGIIATIALFRHEFWLFALGMVFIGLGGAFVQQYRFAAADGSPTNFKAQAISWVLAGGVFAAIIGPQTVIFTRELFEPVMFAGSYLALLPLAMITMSILWFLRIPNDTRPGDHGHDDTPARPLFEIVSQSRFITAMICGVGSYTLMTFMMTGAPLAMVGCGFSPELATLGIQWHVMAMFAPSFFTGKLIARFGRDTITGLGLVILLGCAVVAHMGIELWNFWLALVLLGIGWNFGFIGATTMVTSTYRPSEKNKVQGFHDVTLFGMVAFSSLMSGKVLNAWGWDALNSLFWPVAAFCLVVLAAQNLWERRRSFP</sequence>
<dbReference type="InterPro" id="IPR020846">
    <property type="entry name" value="MFS_dom"/>
</dbReference>
<feature type="transmembrane region" description="Helical" evidence="4">
    <location>
        <begin position="231"/>
        <end position="250"/>
    </location>
</feature>
<dbReference type="Gene3D" id="1.20.1250.20">
    <property type="entry name" value="MFS general substrate transporter like domains"/>
    <property type="match status" value="1"/>
</dbReference>
<dbReference type="GO" id="GO:0022857">
    <property type="term" value="F:transmembrane transporter activity"/>
    <property type="evidence" value="ECO:0007669"/>
    <property type="project" value="InterPro"/>
</dbReference>
<feature type="transmembrane region" description="Helical" evidence="4">
    <location>
        <begin position="388"/>
        <end position="406"/>
    </location>
</feature>
<dbReference type="AlphaFoldDB" id="A0A1C1YTR5"/>
<keyword evidence="2 4" id="KW-1133">Transmembrane helix</keyword>
<feature type="transmembrane region" description="Helical" evidence="4">
    <location>
        <begin position="88"/>
        <end position="107"/>
    </location>
</feature>
<evidence type="ECO:0000259" key="5">
    <source>
        <dbReference type="PROSITE" id="PS50850"/>
    </source>
</evidence>
<feature type="domain" description="Major facilitator superfamily (MFS) profile" evidence="5">
    <location>
        <begin position="226"/>
        <end position="413"/>
    </location>
</feature>
<dbReference type="Pfam" id="PF07690">
    <property type="entry name" value="MFS_1"/>
    <property type="match status" value="1"/>
</dbReference>
<evidence type="ECO:0000256" key="3">
    <source>
        <dbReference type="ARBA" id="ARBA00023136"/>
    </source>
</evidence>
<dbReference type="InterPro" id="IPR036259">
    <property type="entry name" value="MFS_trans_sf"/>
</dbReference>
<dbReference type="PANTHER" id="PTHR23534">
    <property type="entry name" value="MFS PERMEASE"/>
    <property type="match status" value="1"/>
</dbReference>
<dbReference type="EMBL" id="LQZT01000034">
    <property type="protein sequence ID" value="OCW56777.1"/>
    <property type="molecule type" value="Genomic_DNA"/>
</dbReference>
<dbReference type="SUPFAM" id="SSF103473">
    <property type="entry name" value="MFS general substrate transporter"/>
    <property type="match status" value="1"/>
</dbReference>
<feature type="transmembrane region" description="Helical" evidence="4">
    <location>
        <begin position="150"/>
        <end position="169"/>
    </location>
</feature>
<feature type="transmembrane region" description="Helical" evidence="4">
    <location>
        <begin position="270"/>
        <end position="289"/>
    </location>
</feature>
<dbReference type="RefSeq" id="WP_066181606.1">
    <property type="nucleotide sequence ID" value="NZ_LQZT01000034.1"/>
</dbReference>
<reference evidence="6 7" key="1">
    <citation type="submission" date="2015-12" db="EMBL/GenBank/DDBJ databases">
        <authorList>
            <person name="Shamseldin A."/>
            <person name="Moawad H."/>
            <person name="Abd El-Rahim W.M."/>
            <person name="Sadowsky M.J."/>
        </authorList>
    </citation>
    <scope>NUCLEOTIDE SEQUENCE [LARGE SCALE GENOMIC DNA]</scope>
    <source>
        <strain evidence="6 7">JC234</strain>
    </source>
</reference>
<evidence type="ECO:0000256" key="1">
    <source>
        <dbReference type="ARBA" id="ARBA00022692"/>
    </source>
</evidence>
<feature type="transmembrane region" description="Helical" evidence="4">
    <location>
        <begin position="58"/>
        <end position="81"/>
    </location>
</feature>
<name>A0A1C1YTR5_9HYPH</name>
<feature type="transmembrane region" description="Helical" evidence="4">
    <location>
        <begin position="321"/>
        <end position="342"/>
    </location>
</feature>
<feature type="transmembrane region" description="Helical" evidence="4">
    <location>
        <begin position="362"/>
        <end position="382"/>
    </location>
</feature>
<dbReference type="PANTHER" id="PTHR23534:SF1">
    <property type="entry name" value="MAJOR FACILITATOR SUPERFAMILY PROTEIN"/>
    <property type="match status" value="1"/>
</dbReference>